<keyword evidence="3" id="KW-0812">Transmembrane</keyword>
<evidence type="ECO:0000256" key="5">
    <source>
        <dbReference type="ARBA" id="ARBA00022824"/>
    </source>
</evidence>
<evidence type="ECO:0000313" key="9">
    <source>
        <dbReference type="EMBL" id="KAL3307988.1"/>
    </source>
</evidence>
<organism evidence="9 10">
    <name type="scientific">Cichlidogyrus casuarinus</name>
    <dbReference type="NCBI Taxonomy" id="1844966"/>
    <lineage>
        <taxon>Eukaryota</taxon>
        <taxon>Metazoa</taxon>
        <taxon>Spiralia</taxon>
        <taxon>Lophotrochozoa</taxon>
        <taxon>Platyhelminthes</taxon>
        <taxon>Monogenea</taxon>
        <taxon>Monopisthocotylea</taxon>
        <taxon>Dactylogyridea</taxon>
        <taxon>Ancyrocephalidae</taxon>
        <taxon>Cichlidogyrus</taxon>
    </lineage>
</organism>
<dbReference type="Proteomes" id="UP001626550">
    <property type="component" value="Unassembled WGS sequence"/>
</dbReference>
<dbReference type="EMBL" id="JBJKFK010006083">
    <property type="protein sequence ID" value="KAL3307988.1"/>
    <property type="molecule type" value="Genomic_DNA"/>
</dbReference>
<keyword evidence="4" id="KW-0732">Signal</keyword>
<dbReference type="Pfam" id="PF05450">
    <property type="entry name" value="Nicastrin"/>
    <property type="match status" value="1"/>
</dbReference>
<dbReference type="AlphaFoldDB" id="A0ABD2PKG4"/>
<keyword evidence="10" id="KW-1185">Reference proteome</keyword>
<sequence length="375" mass="42010">GLSFGYDSNASGVTVLILLSRIFGKLYSKPETRGNYNLVFLLSNGGKFNFLGSEKWLKANLKDSSNSALLDSIEQVICLEGLSQDFDSTLRMHLSRVPKEDSLSQHMLEALSSASKVHRLARDVQYVHKKVVLGKEWLAWEHERYSIHRLPALTLSSWPTSSQFKYRRSVLDLPTSVGAKTLAHNGLLIAEGLARLVYNRSDSEQPIVDAKWSTEEITEPILSLLVKCARSSNFLSVDSEKTLTDTGAKLSPGQKEAVELLRILHKQFQQNGSKQTKYLLFPWSDQTKPVDDFVESSNLDQLAPVLDVSFYSEQGPSTLTLYKLKSSVFDLFIGLCVMAYLSLIYFSSERFEDFASSVYARLKPSISSSGKMKSH</sequence>
<comment type="caution">
    <text evidence="9">The sequence shown here is derived from an EMBL/GenBank/DDBJ whole genome shotgun (WGS) entry which is preliminary data.</text>
</comment>
<evidence type="ECO:0000256" key="1">
    <source>
        <dbReference type="ARBA" id="ARBA00004389"/>
    </source>
</evidence>
<keyword evidence="7" id="KW-0472">Membrane</keyword>
<evidence type="ECO:0000256" key="7">
    <source>
        <dbReference type="ARBA" id="ARBA00023136"/>
    </source>
</evidence>
<accession>A0ABD2PKG4</accession>
<dbReference type="SUPFAM" id="SSF53187">
    <property type="entry name" value="Zn-dependent exopeptidases"/>
    <property type="match status" value="1"/>
</dbReference>
<evidence type="ECO:0000256" key="6">
    <source>
        <dbReference type="ARBA" id="ARBA00022989"/>
    </source>
</evidence>
<dbReference type="InterPro" id="IPR016574">
    <property type="entry name" value="Nicalin"/>
</dbReference>
<dbReference type="Gene3D" id="3.40.630.10">
    <property type="entry name" value="Zn peptidases"/>
    <property type="match status" value="1"/>
</dbReference>
<evidence type="ECO:0000256" key="2">
    <source>
        <dbReference type="ARBA" id="ARBA00007717"/>
    </source>
</evidence>
<evidence type="ECO:0000256" key="4">
    <source>
        <dbReference type="ARBA" id="ARBA00022729"/>
    </source>
</evidence>
<comment type="subcellular location">
    <subcellularLocation>
        <location evidence="1">Endoplasmic reticulum membrane</location>
        <topology evidence="1">Single-pass membrane protein</topology>
    </subcellularLocation>
</comment>
<evidence type="ECO:0000313" key="10">
    <source>
        <dbReference type="Proteomes" id="UP001626550"/>
    </source>
</evidence>
<evidence type="ECO:0000256" key="8">
    <source>
        <dbReference type="ARBA" id="ARBA00023180"/>
    </source>
</evidence>
<protein>
    <recommendedName>
        <fullName evidence="11">Nicalin</fullName>
    </recommendedName>
</protein>
<dbReference type="PANTHER" id="PTHR31826">
    <property type="entry name" value="NICALIN"/>
    <property type="match status" value="1"/>
</dbReference>
<name>A0ABD2PKG4_9PLAT</name>
<proteinExistence type="inferred from homology"/>
<evidence type="ECO:0000256" key="3">
    <source>
        <dbReference type="ARBA" id="ARBA00022692"/>
    </source>
</evidence>
<feature type="non-terminal residue" evidence="9">
    <location>
        <position position="1"/>
    </location>
</feature>
<keyword evidence="5" id="KW-0256">Endoplasmic reticulum</keyword>
<keyword evidence="6" id="KW-1133">Transmembrane helix</keyword>
<keyword evidence="8" id="KW-0325">Glycoprotein</keyword>
<reference evidence="9 10" key="1">
    <citation type="submission" date="2024-11" db="EMBL/GenBank/DDBJ databases">
        <title>Adaptive evolution of stress response genes in parasites aligns with host niche diversity.</title>
        <authorList>
            <person name="Hahn C."/>
            <person name="Resl P."/>
        </authorList>
    </citation>
    <scope>NUCLEOTIDE SEQUENCE [LARGE SCALE GENOMIC DNA]</scope>
    <source>
        <strain evidence="9">EGGRZ-B1_66</strain>
        <tissue evidence="9">Body</tissue>
    </source>
</reference>
<comment type="similarity">
    <text evidence="2">Belongs to the nicastrin family.</text>
</comment>
<gene>
    <name evidence="9" type="ORF">Ciccas_013487</name>
</gene>
<evidence type="ECO:0008006" key="11">
    <source>
        <dbReference type="Google" id="ProtNLM"/>
    </source>
</evidence>
<dbReference type="GO" id="GO:0005789">
    <property type="term" value="C:endoplasmic reticulum membrane"/>
    <property type="evidence" value="ECO:0007669"/>
    <property type="project" value="UniProtKB-SubCell"/>
</dbReference>